<sequence length="169" mass="19241">MSSCKYYSFLEHFSTNKGYPAFVFVDKVWESGLMILSHILEKHGYKLYLGYSLDNIDKGKWYKFCVGSTEISPNNENRLEGFNSPKNKNGAYVQILLGSKVIGESITLKNVKQFHGITPHWNDSTVEQAVGRVIRSGSHDMLPKDERYVDIYIYAAVTLDNKGADNFKL</sequence>
<evidence type="ECO:0000313" key="3">
    <source>
        <dbReference type="Proteomes" id="UP001479436"/>
    </source>
</evidence>
<dbReference type="InterPro" id="IPR027417">
    <property type="entry name" value="P-loop_NTPase"/>
</dbReference>
<feature type="domain" description="Helicase C-terminal" evidence="1">
    <location>
        <begin position="73"/>
        <end position="137"/>
    </location>
</feature>
<organism evidence="2 3">
    <name type="scientific">Basidiobolus ranarum</name>
    <dbReference type="NCBI Taxonomy" id="34480"/>
    <lineage>
        <taxon>Eukaryota</taxon>
        <taxon>Fungi</taxon>
        <taxon>Fungi incertae sedis</taxon>
        <taxon>Zoopagomycota</taxon>
        <taxon>Entomophthoromycotina</taxon>
        <taxon>Basidiobolomycetes</taxon>
        <taxon>Basidiobolales</taxon>
        <taxon>Basidiobolaceae</taxon>
        <taxon>Basidiobolus</taxon>
    </lineage>
</organism>
<dbReference type="Proteomes" id="UP001479436">
    <property type="component" value="Unassembled WGS sequence"/>
</dbReference>
<dbReference type="InterPro" id="IPR001650">
    <property type="entry name" value="Helicase_C-like"/>
</dbReference>
<dbReference type="EMBL" id="JASJQH010008598">
    <property type="protein sequence ID" value="KAK9687797.1"/>
    <property type="molecule type" value="Genomic_DNA"/>
</dbReference>
<proteinExistence type="predicted"/>
<dbReference type="SUPFAM" id="SSF52540">
    <property type="entry name" value="P-loop containing nucleoside triphosphate hydrolases"/>
    <property type="match status" value="1"/>
</dbReference>
<protein>
    <recommendedName>
        <fullName evidence="1">Helicase C-terminal domain-containing protein</fullName>
    </recommendedName>
</protein>
<keyword evidence="3" id="KW-1185">Reference proteome</keyword>
<dbReference type="Gene3D" id="3.40.50.300">
    <property type="entry name" value="P-loop containing nucleotide triphosphate hydrolases"/>
    <property type="match status" value="1"/>
</dbReference>
<evidence type="ECO:0000313" key="2">
    <source>
        <dbReference type="EMBL" id="KAK9687797.1"/>
    </source>
</evidence>
<dbReference type="Pfam" id="PF00271">
    <property type="entry name" value="Helicase_C"/>
    <property type="match status" value="1"/>
</dbReference>
<accession>A0ABR2VP69</accession>
<name>A0ABR2VP69_9FUNG</name>
<evidence type="ECO:0000259" key="1">
    <source>
        <dbReference type="Pfam" id="PF00271"/>
    </source>
</evidence>
<reference evidence="2 3" key="1">
    <citation type="submission" date="2023-04" db="EMBL/GenBank/DDBJ databases">
        <title>Genome of Basidiobolus ranarum AG-B5.</title>
        <authorList>
            <person name="Stajich J.E."/>
            <person name="Carter-House D."/>
            <person name="Gryganskyi A."/>
        </authorList>
    </citation>
    <scope>NUCLEOTIDE SEQUENCE [LARGE SCALE GENOMIC DNA]</scope>
    <source>
        <strain evidence="2 3">AG-B5</strain>
    </source>
</reference>
<comment type="caution">
    <text evidence="2">The sequence shown here is derived from an EMBL/GenBank/DDBJ whole genome shotgun (WGS) entry which is preliminary data.</text>
</comment>
<gene>
    <name evidence="2" type="ORF">K7432_014650</name>
</gene>